<dbReference type="Proteomes" id="UP000093199">
    <property type="component" value="Unassembled WGS sequence"/>
</dbReference>
<evidence type="ECO:0000256" key="4">
    <source>
        <dbReference type="ARBA" id="ARBA00022989"/>
    </source>
</evidence>
<feature type="transmembrane region" description="Helical" evidence="6">
    <location>
        <begin position="60"/>
        <end position="79"/>
    </location>
</feature>
<comment type="subcellular location">
    <subcellularLocation>
        <location evidence="1">Cell membrane</location>
        <topology evidence="1">Multi-pass membrane protein</topology>
    </subcellularLocation>
</comment>
<dbReference type="InterPro" id="IPR005538">
    <property type="entry name" value="LrgA/CidA"/>
</dbReference>
<dbReference type="PANTHER" id="PTHR33931:SF6">
    <property type="entry name" value="INTEGRAL MEMBRANE PROTEIN YXZK-RELATED"/>
    <property type="match status" value="1"/>
</dbReference>
<evidence type="ECO:0000256" key="1">
    <source>
        <dbReference type="ARBA" id="ARBA00004651"/>
    </source>
</evidence>
<comment type="caution">
    <text evidence="7">The sequence shown here is derived from an EMBL/GenBank/DDBJ whole genome shotgun (WGS) entry which is preliminary data.</text>
</comment>
<evidence type="ECO:0000256" key="5">
    <source>
        <dbReference type="ARBA" id="ARBA00023136"/>
    </source>
</evidence>
<proteinExistence type="predicted"/>
<dbReference type="NCBIfam" id="NF002460">
    <property type="entry name" value="PRK01658.1"/>
    <property type="match status" value="1"/>
</dbReference>
<keyword evidence="4 6" id="KW-1133">Transmembrane helix</keyword>
<keyword evidence="3 6" id="KW-0812">Transmembrane</keyword>
<dbReference type="EMBL" id="MASJ01000003">
    <property type="protein sequence ID" value="OCS87541.1"/>
    <property type="molecule type" value="Genomic_DNA"/>
</dbReference>
<dbReference type="OrthoDB" id="3176438at2"/>
<accession>A0A1C0YK74</accession>
<gene>
    <name evidence="7" type="ORF">A6M13_09550</name>
</gene>
<keyword evidence="5 6" id="KW-0472">Membrane</keyword>
<evidence type="ECO:0008006" key="9">
    <source>
        <dbReference type="Google" id="ProtNLM"/>
    </source>
</evidence>
<protein>
    <recommendedName>
        <fullName evidence="9">Holin</fullName>
    </recommendedName>
</protein>
<feature type="transmembrane region" description="Helical" evidence="6">
    <location>
        <begin position="91"/>
        <end position="111"/>
    </location>
</feature>
<evidence type="ECO:0000256" key="2">
    <source>
        <dbReference type="ARBA" id="ARBA00022475"/>
    </source>
</evidence>
<dbReference type="Pfam" id="PF03788">
    <property type="entry name" value="LrgA"/>
    <property type="match status" value="1"/>
</dbReference>
<evidence type="ECO:0000256" key="6">
    <source>
        <dbReference type="SAM" id="Phobius"/>
    </source>
</evidence>
<evidence type="ECO:0000256" key="3">
    <source>
        <dbReference type="ARBA" id="ARBA00022692"/>
    </source>
</evidence>
<evidence type="ECO:0000313" key="8">
    <source>
        <dbReference type="Proteomes" id="UP000093199"/>
    </source>
</evidence>
<feature type="transmembrane region" description="Helical" evidence="6">
    <location>
        <begin position="31"/>
        <end position="48"/>
    </location>
</feature>
<reference evidence="7 8" key="1">
    <citation type="submission" date="2016-07" db="EMBL/GenBank/DDBJ databases">
        <title>Caryophanon tenue genome sequencing.</title>
        <authorList>
            <person name="Verma A."/>
            <person name="Pal Y."/>
            <person name="Krishnamurthi S."/>
        </authorList>
    </citation>
    <scope>NUCLEOTIDE SEQUENCE [LARGE SCALE GENOMIC DNA]</scope>
    <source>
        <strain evidence="7 8">DSM 14152</strain>
    </source>
</reference>
<dbReference type="RefSeq" id="WP_066543143.1">
    <property type="nucleotide sequence ID" value="NZ_MASJ01000003.1"/>
</dbReference>
<dbReference type="AlphaFoldDB" id="A0A1C0YK74"/>
<dbReference type="GO" id="GO:0005886">
    <property type="term" value="C:plasma membrane"/>
    <property type="evidence" value="ECO:0007669"/>
    <property type="project" value="UniProtKB-SubCell"/>
</dbReference>
<dbReference type="STRING" id="33978.A6M13_09550"/>
<evidence type="ECO:0000313" key="7">
    <source>
        <dbReference type="EMBL" id="OCS87541.1"/>
    </source>
</evidence>
<name>A0A1C0YK74_9BACL</name>
<keyword evidence="8" id="KW-1185">Reference proteome</keyword>
<dbReference type="PANTHER" id="PTHR33931">
    <property type="entry name" value="HOLIN-LIKE PROTEIN CIDA-RELATED"/>
    <property type="match status" value="1"/>
</dbReference>
<organism evidence="7 8">
    <name type="scientific">Caryophanon tenue</name>
    <dbReference type="NCBI Taxonomy" id="33978"/>
    <lineage>
        <taxon>Bacteria</taxon>
        <taxon>Bacillati</taxon>
        <taxon>Bacillota</taxon>
        <taxon>Bacilli</taxon>
        <taxon>Bacillales</taxon>
        <taxon>Caryophanaceae</taxon>
        <taxon>Caryophanon</taxon>
    </lineage>
</organism>
<sequence length="125" mass="14060">MRKFIKIIVQIAVLCVFNELGQLIVNTFNLVLPGSIMGLILLWLCLYTKLIKVEWIETGAGFLLMYLTLFFIPTTIGVIEYPELLSAPGLYLMAAVIVSTMVTIAIAGIVSKWLEKKEVHREESQ</sequence>
<keyword evidence="2" id="KW-1003">Cell membrane</keyword>